<dbReference type="GO" id="GO:0003887">
    <property type="term" value="F:DNA-directed DNA polymerase activity"/>
    <property type="evidence" value="ECO:0007669"/>
    <property type="project" value="UniProtKB-KW"/>
</dbReference>
<evidence type="ECO:0000259" key="8">
    <source>
        <dbReference type="Pfam" id="PF21694"/>
    </source>
</evidence>
<reference evidence="9" key="1">
    <citation type="journal article" date="2014" name="Front. Microbiol.">
        <title>High frequency of phylogenetically diverse reductive dehalogenase-homologous genes in deep subseafloor sedimentary metagenomes.</title>
        <authorList>
            <person name="Kawai M."/>
            <person name="Futagami T."/>
            <person name="Toyoda A."/>
            <person name="Takaki Y."/>
            <person name="Nishi S."/>
            <person name="Hori S."/>
            <person name="Arai W."/>
            <person name="Tsubouchi T."/>
            <person name="Morono Y."/>
            <person name="Uchiyama I."/>
            <person name="Ito T."/>
            <person name="Fujiyama A."/>
            <person name="Inagaki F."/>
            <person name="Takami H."/>
        </authorList>
    </citation>
    <scope>NUCLEOTIDE SEQUENCE</scope>
    <source>
        <strain evidence="9">Expedition CK06-06</strain>
    </source>
</reference>
<keyword evidence="5" id="KW-0239">DNA-directed DNA polymerase</keyword>
<dbReference type="GO" id="GO:0003677">
    <property type="term" value="F:DNA binding"/>
    <property type="evidence" value="ECO:0007669"/>
    <property type="project" value="InterPro"/>
</dbReference>
<feature type="domain" description="DNA polymerase III delta subunit-like C-terminal" evidence="8">
    <location>
        <begin position="74"/>
        <end position="194"/>
    </location>
</feature>
<keyword evidence="4" id="KW-0235">DNA replication</keyword>
<evidence type="ECO:0000256" key="2">
    <source>
        <dbReference type="ARBA" id="ARBA00022679"/>
    </source>
</evidence>
<comment type="similarity">
    <text evidence="6">Belongs to the DNA polymerase HolA subunit family.</text>
</comment>
<evidence type="ECO:0000256" key="6">
    <source>
        <dbReference type="ARBA" id="ARBA00034754"/>
    </source>
</evidence>
<proteinExistence type="inferred from homology"/>
<gene>
    <name evidence="9" type="ORF">S06H3_31257</name>
</gene>
<name>X1LMJ1_9ZZZZ</name>
<evidence type="ECO:0000256" key="4">
    <source>
        <dbReference type="ARBA" id="ARBA00022705"/>
    </source>
</evidence>
<dbReference type="InterPro" id="IPR048466">
    <property type="entry name" value="DNA_pol3_delta-like_C"/>
</dbReference>
<dbReference type="GO" id="GO:0009360">
    <property type="term" value="C:DNA polymerase III complex"/>
    <property type="evidence" value="ECO:0007669"/>
    <property type="project" value="TreeGrafter"/>
</dbReference>
<evidence type="ECO:0000313" key="9">
    <source>
        <dbReference type="EMBL" id="GAI20318.1"/>
    </source>
</evidence>
<dbReference type="NCBIfam" id="TIGR01128">
    <property type="entry name" value="holA"/>
    <property type="match status" value="1"/>
</dbReference>
<keyword evidence="2" id="KW-0808">Transferase</keyword>
<dbReference type="InterPro" id="IPR008921">
    <property type="entry name" value="DNA_pol3_clamp-load_cplx_C"/>
</dbReference>
<keyword evidence="3" id="KW-0548">Nucleotidyltransferase</keyword>
<dbReference type="PANTHER" id="PTHR34388:SF1">
    <property type="entry name" value="DNA POLYMERASE III SUBUNIT DELTA"/>
    <property type="match status" value="1"/>
</dbReference>
<protein>
    <recommendedName>
        <fullName evidence="1">DNA-directed DNA polymerase</fullName>
        <ecNumber evidence="1">2.7.7.7</ecNumber>
    </recommendedName>
</protein>
<dbReference type="Pfam" id="PF21694">
    <property type="entry name" value="DNA_pol3_delta_C"/>
    <property type="match status" value="1"/>
</dbReference>
<dbReference type="SUPFAM" id="SSF48019">
    <property type="entry name" value="post-AAA+ oligomerization domain-like"/>
    <property type="match status" value="1"/>
</dbReference>
<sequence length="201" mass="22699">SFPLLRNTRLRQWIQGHVAEEGGNISPGAVDLLAKLVGGNLWIMASEISKLVLFASGRRIEEEDVGMVVSYAQEANVFAMVDAILELKVGVAEHSLQQLLQRGAAPAYLLFMLSRQARMIIRVKELRNQAKPNIEIQNKLGLTSEFAFRKTLEQADRYPLERLREVYHKLLEADLSIKTGEYDGELALNILIAELCQRREI</sequence>
<evidence type="ECO:0000256" key="1">
    <source>
        <dbReference type="ARBA" id="ARBA00012417"/>
    </source>
</evidence>
<dbReference type="PANTHER" id="PTHR34388">
    <property type="entry name" value="DNA POLYMERASE III SUBUNIT DELTA"/>
    <property type="match status" value="1"/>
</dbReference>
<dbReference type="InterPro" id="IPR027417">
    <property type="entry name" value="P-loop_NTPase"/>
</dbReference>
<dbReference type="EC" id="2.7.7.7" evidence="1"/>
<dbReference type="EMBL" id="BARV01018490">
    <property type="protein sequence ID" value="GAI20318.1"/>
    <property type="molecule type" value="Genomic_DNA"/>
</dbReference>
<dbReference type="GO" id="GO:0006261">
    <property type="term" value="P:DNA-templated DNA replication"/>
    <property type="evidence" value="ECO:0007669"/>
    <property type="project" value="TreeGrafter"/>
</dbReference>
<comment type="caution">
    <text evidence="9">The sequence shown here is derived from an EMBL/GenBank/DDBJ whole genome shotgun (WGS) entry which is preliminary data.</text>
</comment>
<evidence type="ECO:0000256" key="5">
    <source>
        <dbReference type="ARBA" id="ARBA00022932"/>
    </source>
</evidence>
<feature type="non-terminal residue" evidence="9">
    <location>
        <position position="1"/>
    </location>
</feature>
<evidence type="ECO:0000256" key="7">
    <source>
        <dbReference type="ARBA" id="ARBA00049244"/>
    </source>
</evidence>
<dbReference type="AlphaFoldDB" id="X1LMJ1"/>
<evidence type="ECO:0000256" key="3">
    <source>
        <dbReference type="ARBA" id="ARBA00022695"/>
    </source>
</evidence>
<accession>X1LMJ1</accession>
<dbReference type="InterPro" id="IPR005790">
    <property type="entry name" value="DNA_polIII_delta"/>
</dbReference>
<dbReference type="SUPFAM" id="SSF52540">
    <property type="entry name" value="P-loop containing nucleoside triphosphate hydrolases"/>
    <property type="match status" value="1"/>
</dbReference>
<comment type="catalytic activity">
    <reaction evidence="7">
        <text>DNA(n) + a 2'-deoxyribonucleoside 5'-triphosphate = DNA(n+1) + diphosphate</text>
        <dbReference type="Rhea" id="RHEA:22508"/>
        <dbReference type="Rhea" id="RHEA-COMP:17339"/>
        <dbReference type="Rhea" id="RHEA-COMP:17340"/>
        <dbReference type="ChEBI" id="CHEBI:33019"/>
        <dbReference type="ChEBI" id="CHEBI:61560"/>
        <dbReference type="ChEBI" id="CHEBI:173112"/>
        <dbReference type="EC" id="2.7.7.7"/>
    </reaction>
</comment>
<dbReference type="Gene3D" id="1.20.272.10">
    <property type="match status" value="1"/>
</dbReference>
<dbReference type="Gene3D" id="1.10.8.60">
    <property type="match status" value="1"/>
</dbReference>
<organism evidence="9">
    <name type="scientific">marine sediment metagenome</name>
    <dbReference type="NCBI Taxonomy" id="412755"/>
    <lineage>
        <taxon>unclassified sequences</taxon>
        <taxon>metagenomes</taxon>
        <taxon>ecological metagenomes</taxon>
    </lineage>
</organism>